<sequence>MDKQQELLDLLSKAYTDPKINEYEGLKDKLFECAKRLTTNETNIGEVCYKLSTINSEYLARHHFEMPKSIIELQKFVTKEGQKYRGWASIGIWS</sequence>
<organism evidence="2">
    <name type="scientific">Enterococcus faecalis</name>
    <name type="common">Streptococcus faecalis</name>
    <dbReference type="NCBI Taxonomy" id="1351"/>
    <lineage>
        <taxon>Bacteria</taxon>
        <taxon>Bacillati</taxon>
        <taxon>Bacillota</taxon>
        <taxon>Bacilli</taxon>
        <taxon>Lactobacillales</taxon>
        <taxon>Enterococcaceae</taxon>
        <taxon>Enterococcus</taxon>
    </lineage>
</organism>
<dbReference type="Pfam" id="PF08951">
    <property type="entry name" value="EntA_Immun"/>
    <property type="match status" value="1"/>
</dbReference>
<dbReference type="RefSeq" id="WP_172689714.1">
    <property type="nucleotide sequence ID" value="NZ_KY303941.1"/>
</dbReference>
<dbReference type="InterPro" id="IPR023130">
    <property type="entry name" value="Ta0600-like_sf"/>
</dbReference>
<accession>A0A1W6QYB6</accession>
<dbReference type="EMBL" id="KY303941">
    <property type="protein sequence ID" value="ARO46221.1"/>
    <property type="molecule type" value="Genomic_DNA"/>
</dbReference>
<dbReference type="InterPro" id="IPR015046">
    <property type="entry name" value="LciA_Immunity-like"/>
</dbReference>
<reference evidence="2" key="1">
    <citation type="submission" date="2016-12" db="EMBL/GenBank/DDBJ databases">
        <title>Characterization of a Plasmid Isolated from Enterococcus faecalis found in the Fecal Material of a Blue Whale.</title>
        <authorList>
            <person name="McLaughlin R."/>
        </authorList>
    </citation>
    <scope>NUCLEOTIDE SEQUENCE</scope>
    <source>
        <strain evidence="2">3</strain>
        <plasmid evidence="2">pGTC3</plasmid>
    </source>
</reference>
<dbReference type="GO" id="GO:0030153">
    <property type="term" value="P:bacteriocin immunity"/>
    <property type="evidence" value="ECO:0007669"/>
    <property type="project" value="UniProtKB-KW"/>
</dbReference>
<dbReference type="Gene3D" id="1.20.1440.50">
    <property type="entry name" value="Ta0600-like"/>
    <property type="match status" value="1"/>
</dbReference>
<dbReference type="AlphaFoldDB" id="A0A1W6QYB6"/>
<evidence type="ECO:0000313" key="2">
    <source>
        <dbReference type="EMBL" id="ARO46221.1"/>
    </source>
</evidence>
<geneLocation type="plasmid" evidence="2">
    <name>pGTC3</name>
</geneLocation>
<protein>
    <submittedName>
        <fullName evidence="2">Bacteriocin immunity protein</fullName>
    </submittedName>
</protein>
<name>A0A1W6QYB6_ENTFL</name>
<proteinExistence type="predicted"/>
<keyword evidence="2" id="KW-0614">Plasmid</keyword>
<evidence type="ECO:0000256" key="1">
    <source>
        <dbReference type="ARBA" id="ARBA00023025"/>
    </source>
</evidence>
<keyword evidence="1" id="KW-0079">Bacteriocin immunity</keyword>
<dbReference type="SUPFAM" id="SSF109797">
    <property type="entry name" value="Bacteriocin immunity protein-like"/>
    <property type="match status" value="1"/>
</dbReference>